<evidence type="ECO:0000259" key="3">
    <source>
        <dbReference type="Pfam" id="PF13193"/>
    </source>
</evidence>
<gene>
    <name evidence="4" type="ORF">TPAB3V08_LOCUS4267</name>
</gene>
<dbReference type="Gene3D" id="2.30.38.10">
    <property type="entry name" value="Luciferase, Domain 3"/>
    <property type="match status" value="1"/>
</dbReference>
<comment type="caution">
    <text evidence="4">The sequence shown here is derived from an EMBL/GenBank/DDBJ whole genome shotgun (WGS) entry which is preliminary data.</text>
</comment>
<organism evidence="4 5">
    <name type="scientific">Timema podura</name>
    <name type="common">Walking stick</name>
    <dbReference type="NCBI Taxonomy" id="61482"/>
    <lineage>
        <taxon>Eukaryota</taxon>
        <taxon>Metazoa</taxon>
        <taxon>Ecdysozoa</taxon>
        <taxon>Arthropoda</taxon>
        <taxon>Hexapoda</taxon>
        <taxon>Insecta</taxon>
        <taxon>Pterygota</taxon>
        <taxon>Neoptera</taxon>
        <taxon>Polyneoptera</taxon>
        <taxon>Phasmatodea</taxon>
        <taxon>Timematodea</taxon>
        <taxon>Timematoidea</taxon>
        <taxon>Timematidae</taxon>
        <taxon>Timema</taxon>
    </lineage>
</organism>
<sequence length="171" mass="18897">ILDLVTGKTVGPNKEGELCFKGTQIMKGYYGDSKATSECFDKEGYFHTGDVGYYDTDGYFFIMDRIKELIKYKAFQVAPAELEAILLKHPSIEDAAVVGVPDEVSGELPKAFVVKKQGIDVIEEEIVKFVAGQVSPHKKLRGGVTFVDSIPKTSSGKILRRELRDSTKSKL</sequence>
<accession>A0ABN7NUV9</accession>
<evidence type="ECO:0000256" key="2">
    <source>
        <dbReference type="ARBA" id="ARBA00022598"/>
    </source>
</evidence>
<comment type="similarity">
    <text evidence="1">Belongs to the ATP-dependent AMP-binding enzyme family.</text>
</comment>
<evidence type="ECO:0000256" key="1">
    <source>
        <dbReference type="ARBA" id="ARBA00006432"/>
    </source>
</evidence>
<keyword evidence="2" id="KW-0436">Ligase</keyword>
<evidence type="ECO:0000313" key="5">
    <source>
        <dbReference type="Proteomes" id="UP001153148"/>
    </source>
</evidence>
<feature type="domain" description="AMP-binding enzyme C-terminal" evidence="3">
    <location>
        <begin position="81"/>
        <end position="157"/>
    </location>
</feature>
<keyword evidence="5" id="KW-1185">Reference proteome</keyword>
<reference evidence="4" key="1">
    <citation type="submission" date="2021-03" db="EMBL/GenBank/DDBJ databases">
        <authorList>
            <person name="Tran Van P."/>
        </authorList>
    </citation>
    <scope>NUCLEOTIDE SEQUENCE</scope>
</reference>
<dbReference type="Gene3D" id="3.30.300.30">
    <property type="match status" value="1"/>
</dbReference>
<protein>
    <recommendedName>
        <fullName evidence="3">AMP-binding enzyme C-terminal domain-containing protein</fullName>
    </recommendedName>
</protein>
<feature type="non-terminal residue" evidence="4">
    <location>
        <position position="1"/>
    </location>
</feature>
<dbReference type="PANTHER" id="PTHR24096:SF149">
    <property type="entry name" value="AMP-BINDING DOMAIN-CONTAINING PROTEIN-RELATED"/>
    <property type="match status" value="1"/>
</dbReference>
<dbReference type="SUPFAM" id="SSF56801">
    <property type="entry name" value="Acetyl-CoA synthetase-like"/>
    <property type="match status" value="1"/>
</dbReference>
<dbReference type="PANTHER" id="PTHR24096">
    <property type="entry name" value="LONG-CHAIN-FATTY-ACID--COA LIGASE"/>
    <property type="match status" value="1"/>
</dbReference>
<dbReference type="InterPro" id="IPR025110">
    <property type="entry name" value="AMP-bd_C"/>
</dbReference>
<dbReference type="Proteomes" id="UP001153148">
    <property type="component" value="Unassembled WGS sequence"/>
</dbReference>
<proteinExistence type="inferred from homology"/>
<name>A0ABN7NUV9_TIMPD</name>
<dbReference type="InterPro" id="IPR045851">
    <property type="entry name" value="AMP-bd_C_sf"/>
</dbReference>
<dbReference type="Pfam" id="PF13193">
    <property type="entry name" value="AMP-binding_C"/>
    <property type="match status" value="1"/>
</dbReference>
<dbReference type="EMBL" id="CAJPIN010005159">
    <property type="protein sequence ID" value="CAG2057288.1"/>
    <property type="molecule type" value="Genomic_DNA"/>
</dbReference>
<evidence type="ECO:0000313" key="4">
    <source>
        <dbReference type="EMBL" id="CAG2057288.1"/>
    </source>
</evidence>